<dbReference type="Gene3D" id="3.30.70.1320">
    <property type="entry name" value="Multidrug efflux transporter AcrB pore domain like"/>
    <property type="match status" value="1"/>
</dbReference>
<dbReference type="InterPro" id="IPR027463">
    <property type="entry name" value="AcrB_DN_DC_subdom"/>
</dbReference>
<dbReference type="Pfam" id="PF00873">
    <property type="entry name" value="ACR_tran"/>
    <property type="match status" value="1"/>
</dbReference>
<dbReference type="GO" id="GO:0005886">
    <property type="term" value="C:plasma membrane"/>
    <property type="evidence" value="ECO:0007669"/>
    <property type="project" value="TreeGrafter"/>
</dbReference>
<feature type="transmembrane region" description="Helical" evidence="2">
    <location>
        <begin position="366"/>
        <end position="386"/>
    </location>
</feature>
<feature type="compositionally biased region" description="Low complexity" evidence="1">
    <location>
        <begin position="1037"/>
        <end position="1053"/>
    </location>
</feature>
<gene>
    <name evidence="3" type="ordered locus">Ksed_07530</name>
</gene>
<evidence type="ECO:0000313" key="4">
    <source>
        <dbReference type="Proteomes" id="UP000006666"/>
    </source>
</evidence>
<feature type="region of interest" description="Disordered" evidence="1">
    <location>
        <begin position="1027"/>
        <end position="1062"/>
    </location>
</feature>
<keyword evidence="2" id="KW-1133">Transmembrane helix</keyword>
<dbReference type="HOGENOM" id="CLU_002755_1_2_11"/>
<dbReference type="EMBL" id="CP001686">
    <property type="protein sequence ID" value="ACV05809.1"/>
    <property type="molecule type" value="Genomic_DNA"/>
</dbReference>
<accession>C7NEY5</accession>
<sequence length="1062" mass="109259">MTALARLSLKNRALVALATVLTIIVGLFSTTSLKQELLPSLEFPLVVAVTPVVGADSQVVESQVTEPMERAAEQLDGVERVQSTSSNGLSVVQVTLDYGTSLDDAKAALQSEVTGLDLPEGAEPQVIVGAFDAFPIMQVSATGGEDTEALVERLESTVVPALEKVEGVREVQLTGVRDERVEISLDQRAAAAAGVTPQTIATALQSNGVVVPGGSLTDGDQSLAVQVGASFSDIEELRAMPLAAQPASGGEGAQDPPAIPTLGDVAEVELTEPPATGYTRTDGEAAVTLGIVKTPDGNTVGISHAVSDELESLAPELGDDGRLTVVFDQAPFVEQSIHDLTVEGLLGLTFAILVVLIFLLSIRLTLVTAVSIPLSLLVAMIGLQVAGYSLNILTLGALTIAVGRVVDDSIVVIENIKRHVDGGEAKAQAIPRAVAEVAGAVTSSTLATAAVFLPLGLVGGQVGELFRPFALTVVLALLASLLVALTIIPVLGYWFLGGPARSGRSEQEREQALHTDEPDWLQRGYLPVLRTVIARPLLTCLAGLLVFAGTLGMAGFVKTDFLGSAGDTQVTITQELPAGTALKVTDAAAQEVEETLAGIDGIETVTATIGDTGDGAAAFLGGGASSAQFFVSMDEDADSEAVRTRIEEALADAEGTVRVAGASEDPTMGQTRIVVRSSDQASLEEGARAVEQAVEGVQGAEEVTNNVADTLPAVQVAVDRQKALAAGLPEAQVGQLVSGSLNGAPIGEVTLGSESRQVVVQQGEKPASVAELRQLPVGAGPQGPVTLGDIAQVEQVDSPVSITRTDGERSATITTVNGTDNLGTFTQELTSAVDGVDLPEGVEVSVGGESEDQAEAFAQLGLAMLAAVGIVYLIMVAAFRSIVQPLILLVSIPFAATGAIALLIITQIPLGVAGMIGGLMLVGIVVTNAIVLIDLVNQYRERGMSVERAVVEGGRHRLRPILMTALATICALLPMAFALTGGGAFISQPLAIVVIGGLVSSTLLTLLLVPALYVIVERLAARFTRGGRDRARDEAGDGSATAPATARRGGATSMTGWRPTGA</sequence>
<dbReference type="SUPFAM" id="SSF82714">
    <property type="entry name" value="Multidrug efflux transporter AcrB TolC docking domain, DN and DC subdomains"/>
    <property type="match status" value="2"/>
</dbReference>
<evidence type="ECO:0000256" key="2">
    <source>
        <dbReference type="SAM" id="Phobius"/>
    </source>
</evidence>
<feature type="transmembrane region" description="Helical" evidence="2">
    <location>
        <begin position="434"/>
        <end position="457"/>
    </location>
</feature>
<reference evidence="3 4" key="1">
    <citation type="journal article" date="2009" name="Stand. Genomic Sci.">
        <title>Complete genome sequence of Kytococcus sedentarius type strain (541).</title>
        <authorList>
            <person name="Sims D."/>
            <person name="Brettin T."/>
            <person name="Detter J.C."/>
            <person name="Han C."/>
            <person name="Lapidus A."/>
            <person name="Copeland A."/>
            <person name="Glavina Del Rio T."/>
            <person name="Nolan M."/>
            <person name="Chen F."/>
            <person name="Lucas S."/>
            <person name="Tice H."/>
            <person name="Cheng J.F."/>
            <person name="Bruce D."/>
            <person name="Goodwin L."/>
            <person name="Pitluck S."/>
            <person name="Ovchinnikova G."/>
            <person name="Pati A."/>
            <person name="Ivanova N."/>
            <person name="Mavrommatis K."/>
            <person name="Chen A."/>
            <person name="Palaniappan K."/>
            <person name="D'haeseleer P."/>
            <person name="Chain P."/>
            <person name="Bristow J."/>
            <person name="Eisen J.A."/>
            <person name="Markowitz V."/>
            <person name="Hugenholtz P."/>
            <person name="Schneider S."/>
            <person name="Goker M."/>
            <person name="Pukall R."/>
            <person name="Kyrpides N.C."/>
            <person name="Klenk H.P."/>
        </authorList>
    </citation>
    <scope>NUCLEOTIDE SEQUENCE [LARGE SCALE GENOMIC DNA]</scope>
    <source>
        <strain evidence="4">ATCC 14392 / DSM 20547 / JCM 11482 / CCUG 33030 / NBRC 15357 / NCTC 11040 / CCM 314 / 541</strain>
    </source>
</reference>
<evidence type="ECO:0000256" key="1">
    <source>
        <dbReference type="SAM" id="MobiDB-lite"/>
    </source>
</evidence>
<dbReference type="Gene3D" id="3.30.70.1440">
    <property type="entry name" value="Multidrug efflux transporter AcrB pore domain"/>
    <property type="match status" value="1"/>
</dbReference>
<dbReference type="PANTHER" id="PTHR32063">
    <property type="match status" value="1"/>
</dbReference>
<dbReference type="KEGG" id="kse:Ksed_07530"/>
<feature type="transmembrane region" description="Helical" evidence="2">
    <location>
        <begin position="958"/>
        <end position="979"/>
    </location>
</feature>
<dbReference type="PANTHER" id="PTHR32063:SF0">
    <property type="entry name" value="SWARMING MOTILITY PROTEIN SWRC"/>
    <property type="match status" value="1"/>
</dbReference>
<dbReference type="SUPFAM" id="SSF82866">
    <property type="entry name" value="Multidrug efflux transporter AcrB transmembrane domain"/>
    <property type="match status" value="2"/>
</dbReference>
<feature type="transmembrane region" description="Helical" evidence="2">
    <location>
        <begin position="912"/>
        <end position="937"/>
    </location>
</feature>
<keyword evidence="2" id="KW-0472">Membrane</keyword>
<feature type="transmembrane region" description="Helical" evidence="2">
    <location>
        <begin position="469"/>
        <end position="496"/>
    </location>
</feature>
<protein>
    <submittedName>
        <fullName evidence="3">Cation/multidrug efflux pump</fullName>
    </submittedName>
</protein>
<dbReference type="eggNOG" id="COG0841">
    <property type="taxonomic scope" value="Bacteria"/>
</dbReference>
<feature type="transmembrane region" description="Helical" evidence="2">
    <location>
        <begin position="340"/>
        <end position="359"/>
    </location>
</feature>
<dbReference type="STRING" id="478801.Ksed_07530"/>
<dbReference type="Gene3D" id="1.20.1640.10">
    <property type="entry name" value="Multidrug efflux transporter AcrB transmembrane domain"/>
    <property type="match status" value="2"/>
</dbReference>
<dbReference type="AlphaFoldDB" id="C7NEY5"/>
<proteinExistence type="predicted"/>
<evidence type="ECO:0000313" key="3">
    <source>
        <dbReference type="EMBL" id="ACV05809.1"/>
    </source>
</evidence>
<dbReference type="GO" id="GO:0042910">
    <property type="term" value="F:xenobiotic transmembrane transporter activity"/>
    <property type="evidence" value="ECO:0007669"/>
    <property type="project" value="TreeGrafter"/>
</dbReference>
<feature type="transmembrane region" description="Helical" evidence="2">
    <location>
        <begin position="886"/>
        <end position="906"/>
    </location>
</feature>
<dbReference type="Gene3D" id="3.30.2090.10">
    <property type="entry name" value="Multidrug efflux transporter AcrB TolC docking domain, DN and DC subdomains"/>
    <property type="match status" value="2"/>
</dbReference>
<keyword evidence="2" id="KW-0812">Transmembrane</keyword>
<dbReference type="SUPFAM" id="SSF82693">
    <property type="entry name" value="Multidrug efflux transporter AcrB pore domain, PN1, PN2, PC1 and PC2 subdomains"/>
    <property type="match status" value="3"/>
</dbReference>
<feature type="transmembrane region" description="Helical" evidence="2">
    <location>
        <begin position="856"/>
        <end position="879"/>
    </location>
</feature>
<dbReference type="Gene3D" id="3.30.70.1430">
    <property type="entry name" value="Multidrug efflux transporter AcrB pore domain"/>
    <property type="match status" value="2"/>
</dbReference>
<dbReference type="RefSeq" id="WP_012802224.1">
    <property type="nucleotide sequence ID" value="NC_013169.1"/>
</dbReference>
<feature type="transmembrane region" description="Helical" evidence="2">
    <location>
        <begin position="991"/>
        <end position="1016"/>
    </location>
</feature>
<organism evidence="3 4">
    <name type="scientific">Kytococcus sedentarius (strain ATCC 14392 / DSM 20547 / JCM 11482 / CCUG 33030 / NBRC 15357 / NCTC 11040 / CCM 314 / 541)</name>
    <name type="common">Micrococcus sedentarius</name>
    <dbReference type="NCBI Taxonomy" id="478801"/>
    <lineage>
        <taxon>Bacteria</taxon>
        <taxon>Bacillati</taxon>
        <taxon>Actinomycetota</taxon>
        <taxon>Actinomycetes</taxon>
        <taxon>Micrococcales</taxon>
        <taxon>Kytococcaceae</taxon>
        <taxon>Kytococcus</taxon>
    </lineage>
</organism>
<name>C7NEY5_KYTSD</name>
<keyword evidence="4" id="KW-1185">Reference proteome</keyword>
<feature type="transmembrane region" description="Helical" evidence="2">
    <location>
        <begin position="537"/>
        <end position="557"/>
    </location>
</feature>
<dbReference type="InterPro" id="IPR001036">
    <property type="entry name" value="Acrflvin-R"/>
</dbReference>
<dbReference type="PRINTS" id="PR00702">
    <property type="entry name" value="ACRIFLAVINRP"/>
</dbReference>
<dbReference type="Proteomes" id="UP000006666">
    <property type="component" value="Chromosome"/>
</dbReference>
<feature type="transmembrane region" description="Helical" evidence="2">
    <location>
        <begin position="392"/>
        <end position="413"/>
    </location>
</feature>